<organism evidence="2 3">
    <name type="scientific">Aspergillus eucalypticola (strain CBS 122712 / IBT 29274)</name>
    <dbReference type="NCBI Taxonomy" id="1448314"/>
    <lineage>
        <taxon>Eukaryota</taxon>
        <taxon>Fungi</taxon>
        <taxon>Dikarya</taxon>
        <taxon>Ascomycota</taxon>
        <taxon>Pezizomycotina</taxon>
        <taxon>Eurotiomycetes</taxon>
        <taxon>Eurotiomycetidae</taxon>
        <taxon>Eurotiales</taxon>
        <taxon>Aspergillaceae</taxon>
        <taxon>Aspergillus</taxon>
        <taxon>Aspergillus subgen. Circumdati</taxon>
    </lineage>
</organism>
<proteinExistence type="predicted"/>
<dbReference type="VEuPathDB" id="FungiDB:BO83DRAFT_9175"/>
<sequence length="241" mass="27197">MMAWYAKSKICYAHLADVPPITDQGLDEAAFSRSRWFTRGWTLQELIAPCHLLFLAQDWSDIYERGTLAGLISDITGISHSFLQVRLYSENSESLKFELISTSIAERMSWASNRETSRIEDMAYSLLGILQVSMPLLYGEGSAAFRRLQEEIIKYSDDQSLFAWSYRAPEQDLSHKRPIRRSLLEGIVSFFIVFETSPECSGAMQTDDSNISGILAESPAAFRGCGDIVLCDVKKPTPPFR</sequence>
<dbReference type="InterPro" id="IPR058525">
    <property type="entry name" value="DUF8212"/>
</dbReference>
<keyword evidence="3" id="KW-1185">Reference proteome</keyword>
<dbReference type="PANTHER" id="PTHR10622:SF10">
    <property type="entry name" value="HET DOMAIN-CONTAINING PROTEIN"/>
    <property type="match status" value="1"/>
</dbReference>
<evidence type="ECO:0000313" key="3">
    <source>
        <dbReference type="Proteomes" id="UP000246171"/>
    </source>
</evidence>
<dbReference type="GeneID" id="37059667"/>
<dbReference type="Pfam" id="PF26640">
    <property type="entry name" value="DUF8212"/>
    <property type="match status" value="1"/>
</dbReference>
<name>A0A317WG88_ASPEC</name>
<dbReference type="OrthoDB" id="674604at2759"/>
<feature type="domain" description="DUF8212" evidence="1">
    <location>
        <begin position="144"/>
        <end position="229"/>
    </location>
</feature>
<dbReference type="AlphaFoldDB" id="A0A317WG88"/>
<evidence type="ECO:0000259" key="1">
    <source>
        <dbReference type="Pfam" id="PF26640"/>
    </source>
</evidence>
<dbReference type="RefSeq" id="XP_025393406.1">
    <property type="nucleotide sequence ID" value="XM_025537705.1"/>
</dbReference>
<evidence type="ECO:0000313" key="2">
    <source>
        <dbReference type="EMBL" id="PWY85486.1"/>
    </source>
</evidence>
<dbReference type="Proteomes" id="UP000246171">
    <property type="component" value="Unassembled WGS sequence"/>
</dbReference>
<accession>A0A317WG88</accession>
<protein>
    <recommendedName>
        <fullName evidence="1">DUF8212 domain-containing protein</fullName>
    </recommendedName>
</protein>
<reference evidence="2" key="1">
    <citation type="submission" date="2016-12" db="EMBL/GenBank/DDBJ databases">
        <title>The genomes of Aspergillus section Nigri reveals drivers in fungal speciation.</title>
        <authorList>
            <consortium name="DOE Joint Genome Institute"/>
            <person name="Vesth T.C."/>
            <person name="Nybo J."/>
            <person name="Theobald S."/>
            <person name="Brandl J."/>
            <person name="Frisvad J.C."/>
            <person name="Nielsen K.F."/>
            <person name="Lyhne E.K."/>
            <person name="Kogle M.E."/>
            <person name="Kuo A."/>
            <person name="Riley R."/>
            <person name="Clum A."/>
            <person name="Nolan M."/>
            <person name="Lipzen A."/>
            <person name="Salamov A."/>
            <person name="Henrissat B."/>
            <person name="Wiebenga A."/>
            <person name="De vries R.P."/>
            <person name="Grigoriev I.V."/>
            <person name="Mortensen U.H."/>
            <person name="Andersen M.R."/>
            <person name="Baker S.E."/>
        </authorList>
    </citation>
    <scope>NUCLEOTIDE SEQUENCE</scope>
    <source>
        <strain evidence="2">CBS 122712</strain>
    </source>
</reference>
<dbReference type="PANTHER" id="PTHR10622">
    <property type="entry name" value="HET DOMAIN-CONTAINING PROTEIN"/>
    <property type="match status" value="1"/>
</dbReference>
<comment type="caution">
    <text evidence="2">The sequence shown here is derived from an EMBL/GenBank/DDBJ whole genome shotgun (WGS) entry which is preliminary data.</text>
</comment>
<dbReference type="EMBL" id="MSFU01000001">
    <property type="protein sequence ID" value="PWY85486.1"/>
    <property type="molecule type" value="Genomic_DNA"/>
</dbReference>
<gene>
    <name evidence="2" type="ORF">BO83DRAFT_9175</name>
</gene>